<dbReference type="SUPFAM" id="SSF55666">
    <property type="entry name" value="Ribonuclease PH domain 2-like"/>
    <property type="match status" value="1"/>
</dbReference>
<evidence type="ECO:0000256" key="2">
    <source>
        <dbReference type="ARBA" id="ARBA00004496"/>
    </source>
</evidence>
<sequence length="338" mass="37613">MASPVIEDIDFLLLPSSTRSTIAICRSALHKGVRVDGRSIKEFRNIDIELLRKPGHAIVSFGNTKVFVAISAEVVAPNLERPNEGVISFNLEMSPMCSKSYEPNRQTDTEKKMCHTIEKVFKDSGAVDVESLCISAGKYVWCIRVKLRVVQDDGNVLDVCSVAALVGLGCFKKPETIATNEHIQSVKVDSSYLSPLKLYHTPILVSIGILRNSEINIVDTSRFEANVVETYVTLLFNQFGDLFFIQKNGGLGIPLQRINEVIALGKNTAINMHEAIAAQMRRFSNMDANKVKFRLRQDLRPVEEGLVINVPSEITALRRNSVFIVTLSYVPLGMCRKN</sequence>
<proteinExistence type="inferred from homology"/>
<dbReference type="GO" id="GO:0034475">
    <property type="term" value="P:U4 snRNA 3'-end processing"/>
    <property type="evidence" value="ECO:0007669"/>
    <property type="project" value="TreeGrafter"/>
</dbReference>
<reference evidence="6" key="1">
    <citation type="submission" date="2023-08" db="EMBL/GenBank/DDBJ databases">
        <title>Draft sequence of the Babesia gibsoni genome.</title>
        <authorList>
            <person name="Yamagishi J.Y."/>
            <person name="Xuan X.X."/>
        </authorList>
    </citation>
    <scope>NUCLEOTIDE SEQUENCE</scope>
    <source>
        <strain evidence="6">Azabu</strain>
    </source>
</reference>
<dbReference type="InterPro" id="IPR036345">
    <property type="entry name" value="ExoRNase_PH_dom2_sf"/>
</dbReference>
<dbReference type="GO" id="GO:0000177">
    <property type="term" value="C:cytoplasmic exosome (RNase complex)"/>
    <property type="evidence" value="ECO:0007669"/>
    <property type="project" value="TreeGrafter"/>
</dbReference>
<dbReference type="GO" id="GO:0071028">
    <property type="term" value="P:nuclear mRNA surveillance"/>
    <property type="evidence" value="ECO:0007669"/>
    <property type="project" value="TreeGrafter"/>
</dbReference>
<gene>
    <name evidence="6" type="ORF">BgAZ_100030</name>
</gene>
<dbReference type="AlphaFoldDB" id="A0AAD8PEW0"/>
<dbReference type="PANTHER" id="PTHR11097:SF14">
    <property type="entry name" value="EXOSOME COMPLEX COMPONENT RRP45"/>
    <property type="match status" value="1"/>
</dbReference>
<comment type="similarity">
    <text evidence="3">Belongs to the RNase PH family.</text>
</comment>
<protein>
    <submittedName>
        <fullName evidence="6">PNPase/RNase PH domain containing protein</fullName>
    </submittedName>
</protein>
<comment type="subcellular location">
    <subcellularLocation>
        <location evidence="2">Cytoplasm</location>
    </subcellularLocation>
    <subcellularLocation>
        <location evidence="1">Nucleus</location>
    </subcellularLocation>
</comment>
<dbReference type="GO" id="GO:0016075">
    <property type="term" value="P:rRNA catabolic process"/>
    <property type="evidence" value="ECO:0007669"/>
    <property type="project" value="TreeGrafter"/>
</dbReference>
<dbReference type="GO" id="GO:0071035">
    <property type="term" value="P:nuclear polyadenylation-dependent rRNA catabolic process"/>
    <property type="evidence" value="ECO:0007669"/>
    <property type="project" value="TreeGrafter"/>
</dbReference>
<dbReference type="SUPFAM" id="SSF54211">
    <property type="entry name" value="Ribosomal protein S5 domain 2-like"/>
    <property type="match status" value="1"/>
</dbReference>
<keyword evidence="7" id="KW-1185">Reference proteome</keyword>
<dbReference type="GO" id="GO:0035925">
    <property type="term" value="F:mRNA 3'-UTR AU-rich region binding"/>
    <property type="evidence" value="ECO:0007669"/>
    <property type="project" value="TreeGrafter"/>
</dbReference>
<dbReference type="InterPro" id="IPR050590">
    <property type="entry name" value="Exosome_comp_Rrp42_subfam"/>
</dbReference>
<organism evidence="6 7">
    <name type="scientific">Babesia gibsoni</name>
    <dbReference type="NCBI Taxonomy" id="33632"/>
    <lineage>
        <taxon>Eukaryota</taxon>
        <taxon>Sar</taxon>
        <taxon>Alveolata</taxon>
        <taxon>Apicomplexa</taxon>
        <taxon>Aconoidasida</taxon>
        <taxon>Piroplasmida</taxon>
        <taxon>Babesiidae</taxon>
        <taxon>Babesia</taxon>
    </lineage>
</organism>
<dbReference type="Gene3D" id="3.30.230.70">
    <property type="entry name" value="GHMP Kinase, N-terminal domain"/>
    <property type="match status" value="1"/>
</dbReference>
<dbReference type="GO" id="GO:0000176">
    <property type="term" value="C:nuclear exosome (RNase complex)"/>
    <property type="evidence" value="ECO:0007669"/>
    <property type="project" value="TreeGrafter"/>
</dbReference>
<dbReference type="InterPro" id="IPR001247">
    <property type="entry name" value="ExoRNase_PH_dom1"/>
</dbReference>
<comment type="caution">
    <text evidence="6">The sequence shown here is derived from an EMBL/GenBank/DDBJ whole genome shotgun (WGS) entry which is preliminary data.</text>
</comment>
<accession>A0AAD8PEW0</accession>
<name>A0AAD8PEW0_BABGI</name>
<dbReference type="InterPro" id="IPR020568">
    <property type="entry name" value="Ribosomal_Su5_D2-typ_SF"/>
</dbReference>
<dbReference type="GO" id="GO:0034473">
    <property type="term" value="P:U1 snRNA 3'-end processing"/>
    <property type="evidence" value="ECO:0007669"/>
    <property type="project" value="TreeGrafter"/>
</dbReference>
<evidence type="ECO:0000256" key="3">
    <source>
        <dbReference type="ARBA" id="ARBA00006678"/>
    </source>
</evidence>
<evidence type="ECO:0000256" key="1">
    <source>
        <dbReference type="ARBA" id="ARBA00004123"/>
    </source>
</evidence>
<dbReference type="GO" id="GO:0071038">
    <property type="term" value="P:TRAMP-dependent tRNA surveillance pathway"/>
    <property type="evidence" value="ECO:0007669"/>
    <property type="project" value="TreeGrafter"/>
</dbReference>
<evidence type="ECO:0000256" key="4">
    <source>
        <dbReference type="ARBA" id="ARBA00022490"/>
    </source>
</evidence>
<dbReference type="GO" id="GO:0034476">
    <property type="term" value="P:U5 snRNA 3'-end processing"/>
    <property type="evidence" value="ECO:0007669"/>
    <property type="project" value="TreeGrafter"/>
</dbReference>
<feature type="domain" description="Exoribonuclease phosphorolytic" evidence="5">
    <location>
        <begin position="42"/>
        <end position="174"/>
    </location>
</feature>
<dbReference type="Pfam" id="PF01138">
    <property type="entry name" value="RNase_PH"/>
    <property type="match status" value="1"/>
</dbReference>
<evidence type="ECO:0000313" key="7">
    <source>
        <dbReference type="Proteomes" id="UP001230268"/>
    </source>
</evidence>
<dbReference type="GO" id="GO:0000467">
    <property type="term" value="P:exonucleolytic trimming to generate mature 3'-end of 5.8S rRNA from tricistronic rRNA transcript (SSU-rRNA, 5.8S rRNA, LSU-rRNA)"/>
    <property type="evidence" value="ECO:0007669"/>
    <property type="project" value="TreeGrafter"/>
</dbReference>
<evidence type="ECO:0000259" key="5">
    <source>
        <dbReference type="Pfam" id="PF01138"/>
    </source>
</evidence>
<dbReference type="InterPro" id="IPR027408">
    <property type="entry name" value="PNPase/RNase_PH_dom_sf"/>
</dbReference>
<dbReference type="Proteomes" id="UP001230268">
    <property type="component" value="Unassembled WGS sequence"/>
</dbReference>
<keyword evidence="4" id="KW-0963">Cytoplasm</keyword>
<evidence type="ECO:0000313" key="6">
    <source>
        <dbReference type="EMBL" id="KAK1444098.1"/>
    </source>
</evidence>
<dbReference type="PANTHER" id="PTHR11097">
    <property type="entry name" value="EXOSOME COMPLEX EXONUCLEASE RIBOSOMAL RNA PROCESSING PROTEIN"/>
    <property type="match status" value="1"/>
</dbReference>
<dbReference type="EMBL" id="JAVEPI010000001">
    <property type="protein sequence ID" value="KAK1444098.1"/>
    <property type="molecule type" value="Genomic_DNA"/>
</dbReference>